<dbReference type="Proteomes" id="UP001652564">
    <property type="component" value="Unassembled WGS sequence"/>
</dbReference>
<evidence type="ECO:0000256" key="1">
    <source>
        <dbReference type="SAM" id="Phobius"/>
    </source>
</evidence>
<dbReference type="RefSeq" id="WP_263738109.1">
    <property type="nucleotide sequence ID" value="NZ_JAOWKZ010000001.1"/>
</dbReference>
<reference evidence="2 3" key="1">
    <citation type="submission" date="2022-10" db="EMBL/GenBank/DDBJ databases">
        <title>Defluviimonas sp. nov., isolated from ocean surface sediments.</title>
        <authorList>
            <person name="He W."/>
            <person name="Wang L."/>
            <person name="Zhang D.-F."/>
        </authorList>
    </citation>
    <scope>NUCLEOTIDE SEQUENCE [LARGE SCALE GENOMIC DNA]</scope>
    <source>
        <strain evidence="2 3">WL0050</strain>
    </source>
</reference>
<comment type="caution">
    <text evidence="2">The sequence shown here is derived from an EMBL/GenBank/DDBJ whole genome shotgun (WGS) entry which is preliminary data.</text>
</comment>
<feature type="transmembrane region" description="Helical" evidence="1">
    <location>
        <begin position="379"/>
        <end position="402"/>
    </location>
</feature>
<keyword evidence="1" id="KW-0812">Transmembrane</keyword>
<keyword evidence="1" id="KW-0472">Membrane</keyword>
<feature type="transmembrane region" description="Helical" evidence="1">
    <location>
        <begin position="318"/>
        <end position="335"/>
    </location>
</feature>
<dbReference type="EMBL" id="JAOWKZ010000001">
    <property type="protein sequence ID" value="MCV2870914.1"/>
    <property type="molecule type" value="Genomic_DNA"/>
</dbReference>
<protein>
    <submittedName>
        <fullName evidence="2">DUF4173 domain-containing protein</fullName>
    </submittedName>
</protein>
<feature type="transmembrane region" description="Helical" evidence="1">
    <location>
        <begin position="280"/>
        <end position="298"/>
    </location>
</feature>
<name>A0ABT2ZIF8_9RHOB</name>
<feature type="transmembrane region" description="Helical" evidence="1">
    <location>
        <begin position="224"/>
        <end position="240"/>
    </location>
</feature>
<organism evidence="2 3">
    <name type="scientific">Albidovulum litorale</name>
    <dbReference type="NCBI Taxonomy" id="2984134"/>
    <lineage>
        <taxon>Bacteria</taxon>
        <taxon>Pseudomonadati</taxon>
        <taxon>Pseudomonadota</taxon>
        <taxon>Alphaproteobacteria</taxon>
        <taxon>Rhodobacterales</taxon>
        <taxon>Paracoccaceae</taxon>
        <taxon>Albidovulum</taxon>
    </lineage>
</organism>
<feature type="transmembrane region" description="Helical" evidence="1">
    <location>
        <begin position="409"/>
        <end position="434"/>
    </location>
</feature>
<feature type="transmembrane region" description="Helical" evidence="1">
    <location>
        <begin position="71"/>
        <end position="89"/>
    </location>
</feature>
<keyword evidence="1" id="KW-1133">Transmembrane helix</keyword>
<dbReference type="Pfam" id="PF13687">
    <property type="entry name" value="DUF4153"/>
    <property type="match status" value="1"/>
</dbReference>
<gene>
    <name evidence="2" type="ORF">OEZ71_01250</name>
</gene>
<evidence type="ECO:0000313" key="3">
    <source>
        <dbReference type="Proteomes" id="UP001652564"/>
    </source>
</evidence>
<sequence>MPELELRGVPRSLQRDAWWLAAIDEGEAPAPNARRHSEPRADAGHRRIVWPVLLALVTFADWLFWGHAAGLSLPLFAAACLLAILGLSPHPAPARELARLGGAFLLVALPVAESVQALSLLFLIGGSLAIAARLMLGDRATLPDLPALTGRLALLLPGASLREAAEIATSSTTRPRWHTLARDWTLPLVAGLIFITLLIAANPVAERWGVESGDWLVETLLGSTRPLFWALIAMPLWPLLRRNRLCAGLEQPFRRSSRSAIPLSTEGRALFHPASVTRSLILFNLIFAAQSVMDLTYLWSGAALPDGMTYAEYAHRGAYPLVATALLAGAFALACRRFAADHRILRALLLLWIGQNVLLVVSSLYRLDLYVGSYGLTYLRAYAAIWMALVAAGLITVVWQIVRARSNGWLVGINAGLLAATLYASAFVNFAHLIAAYNLGQKTDAIDYYYICDLGPDAAAALRAADPQAATGHCSGYPIAEGPQIAGWRDWGFRSWRIRRYLAATEMADPGPDAGENPRY</sequence>
<accession>A0ABT2ZIF8</accession>
<proteinExistence type="predicted"/>
<keyword evidence="3" id="KW-1185">Reference proteome</keyword>
<feature type="transmembrane region" description="Helical" evidence="1">
    <location>
        <begin position="118"/>
        <end position="136"/>
    </location>
</feature>
<feature type="transmembrane region" description="Helical" evidence="1">
    <location>
        <begin position="347"/>
        <end position="367"/>
    </location>
</feature>
<evidence type="ECO:0000313" key="2">
    <source>
        <dbReference type="EMBL" id="MCV2870914.1"/>
    </source>
</evidence>
<feature type="transmembrane region" description="Helical" evidence="1">
    <location>
        <begin position="184"/>
        <end position="204"/>
    </location>
</feature>
<dbReference type="InterPro" id="IPR025291">
    <property type="entry name" value="DUF4153"/>
</dbReference>